<proteinExistence type="predicted"/>
<dbReference type="EMBL" id="WBOF01000001">
    <property type="protein sequence ID" value="MQS12971.1"/>
    <property type="molecule type" value="Genomic_DNA"/>
</dbReference>
<dbReference type="RefSeq" id="WP_153461202.1">
    <property type="nucleotide sequence ID" value="NZ_WBOF01000001.1"/>
</dbReference>
<evidence type="ECO:0000256" key="1">
    <source>
        <dbReference type="SAM" id="SignalP"/>
    </source>
</evidence>
<dbReference type="OrthoDB" id="4194079at2"/>
<dbReference type="AlphaFoldDB" id="A0A6N7KNI1"/>
<accession>A0A6N7KNI1</accession>
<evidence type="ECO:0000313" key="2">
    <source>
        <dbReference type="EMBL" id="MQS12971.1"/>
    </source>
</evidence>
<organism evidence="2 3">
    <name type="scientific">Streptomyces kaniharaensis</name>
    <dbReference type="NCBI Taxonomy" id="212423"/>
    <lineage>
        <taxon>Bacteria</taxon>
        <taxon>Bacillati</taxon>
        <taxon>Actinomycetota</taxon>
        <taxon>Actinomycetes</taxon>
        <taxon>Kitasatosporales</taxon>
        <taxon>Streptomycetaceae</taxon>
        <taxon>Streptomyces</taxon>
    </lineage>
</organism>
<name>A0A6N7KNI1_9ACTN</name>
<gene>
    <name evidence="2" type="ORF">F7Q99_11875</name>
</gene>
<evidence type="ECO:0000313" key="3">
    <source>
        <dbReference type="Proteomes" id="UP000450000"/>
    </source>
</evidence>
<feature type="chain" id="PRO_5026702998" evidence="1">
    <location>
        <begin position="26"/>
        <end position="226"/>
    </location>
</feature>
<protein>
    <submittedName>
        <fullName evidence="2">Uncharacterized protein</fullName>
    </submittedName>
</protein>
<sequence>MRNRITLAAVLAAGVLALTAAPASAATAGTAAAPAGKDCGALRLTGALPAPPAGMAVQQQITVGADCKPVLGEVKLVPAAKGTAVRARAAADAGTTRQFKSWNEWFDCCNIRMTGLYTTSSWTTDGTRIGAANTDATQQWNREPWDAGWSLKAATKNTDCTTDCAASHTDAHAEFTYKGVFDVTGLWYANTQDSHIDLNADGTATCRFETATRHTFIGWNWQRGCQ</sequence>
<comment type="caution">
    <text evidence="2">The sequence shown here is derived from an EMBL/GenBank/DDBJ whole genome shotgun (WGS) entry which is preliminary data.</text>
</comment>
<reference evidence="2 3" key="1">
    <citation type="submission" date="2019-09" db="EMBL/GenBank/DDBJ databases">
        <title>Genome Sequences of Streptomyces kaniharaensis ATCC 21070.</title>
        <authorList>
            <person name="Zhu W."/>
            <person name="De Crecy-Lagard V."/>
            <person name="Richards N.G."/>
        </authorList>
    </citation>
    <scope>NUCLEOTIDE SEQUENCE [LARGE SCALE GENOMIC DNA]</scope>
    <source>
        <strain evidence="2 3">SF-557</strain>
    </source>
</reference>
<feature type="signal peptide" evidence="1">
    <location>
        <begin position="1"/>
        <end position="25"/>
    </location>
</feature>
<keyword evidence="1" id="KW-0732">Signal</keyword>
<dbReference type="Proteomes" id="UP000450000">
    <property type="component" value="Unassembled WGS sequence"/>
</dbReference>
<keyword evidence="3" id="KW-1185">Reference proteome</keyword>